<dbReference type="InterPro" id="IPR000917">
    <property type="entry name" value="Sulfatase_N"/>
</dbReference>
<name>A0A6A7RXW2_9PROT</name>
<reference evidence="4 5" key="1">
    <citation type="submission" date="2017-09" db="EMBL/GenBank/DDBJ databases">
        <title>Metagenomic Analysis Reveals Denitrifying Candidatus Accumulibacter and Flanking Population as a Source of N2O.</title>
        <authorList>
            <person name="Gao H."/>
            <person name="Mao Y."/>
            <person name="Zhao X."/>
            <person name="Liu W.-T."/>
            <person name="Zhang T."/>
            <person name="Wells G."/>
        </authorList>
    </citation>
    <scope>NUCLEOTIDE SEQUENCE [LARGE SCALE GENOMIC DNA]</scope>
    <source>
        <strain evidence="4">CANDO_2_IC</strain>
    </source>
</reference>
<accession>A0A6A7RXW2</accession>
<protein>
    <recommendedName>
        <fullName evidence="3">Sulfatase N-terminal domain-containing protein</fullName>
    </recommendedName>
</protein>
<dbReference type="AlphaFoldDB" id="A0A6A7RXW2"/>
<evidence type="ECO:0000256" key="1">
    <source>
        <dbReference type="ARBA" id="ARBA00008779"/>
    </source>
</evidence>
<comment type="caution">
    <text evidence="4">The sequence shown here is derived from an EMBL/GenBank/DDBJ whole genome shotgun (WGS) entry which is preliminary data.</text>
</comment>
<dbReference type="EMBL" id="PDHS01000374">
    <property type="protein sequence ID" value="MQM31772.1"/>
    <property type="molecule type" value="Genomic_DNA"/>
</dbReference>
<dbReference type="Pfam" id="PF00884">
    <property type="entry name" value="Sulfatase"/>
    <property type="match status" value="1"/>
</dbReference>
<dbReference type="GO" id="GO:0004065">
    <property type="term" value="F:arylsulfatase activity"/>
    <property type="evidence" value="ECO:0007669"/>
    <property type="project" value="TreeGrafter"/>
</dbReference>
<gene>
    <name evidence="4" type="ORF">CRU78_15120</name>
</gene>
<evidence type="ECO:0000256" key="2">
    <source>
        <dbReference type="ARBA" id="ARBA00022801"/>
    </source>
</evidence>
<comment type="similarity">
    <text evidence="1">Belongs to the sulfatase family.</text>
</comment>
<feature type="domain" description="Sulfatase N-terminal" evidence="3">
    <location>
        <begin position="8"/>
        <end position="355"/>
    </location>
</feature>
<keyword evidence="2" id="KW-0378">Hydrolase</keyword>
<dbReference type="Gene3D" id="3.40.720.10">
    <property type="entry name" value="Alkaline Phosphatase, subunit A"/>
    <property type="match status" value="1"/>
</dbReference>
<evidence type="ECO:0000259" key="3">
    <source>
        <dbReference type="Pfam" id="PF00884"/>
    </source>
</evidence>
<dbReference type="SUPFAM" id="SSF53649">
    <property type="entry name" value="Alkaline phosphatase-like"/>
    <property type="match status" value="1"/>
</dbReference>
<dbReference type="InterPro" id="IPR017850">
    <property type="entry name" value="Alkaline_phosphatase_core_sf"/>
</dbReference>
<evidence type="ECO:0000313" key="4">
    <source>
        <dbReference type="EMBL" id="MQM31772.1"/>
    </source>
</evidence>
<dbReference type="PANTHER" id="PTHR42693">
    <property type="entry name" value="ARYLSULFATASE FAMILY MEMBER"/>
    <property type="match status" value="1"/>
</dbReference>
<proteinExistence type="inferred from homology"/>
<sequence>MSTNSATPNILLCIADDLGEANVTIAGSGATRTIEVHNVDNSGTDIVGAMPNTSLLLRNGLYFSGAWAQPACSPTRASIYTGLHPWKHGVGSPMGNPVLDSSAGLTTLPNLLPNSYVSGLFGKWHLGGVSDAATPTDHGWGRHIGTLGGVLPDYYVWSVVDSATGYTPVALDANVDVTQYATLRTARDATEWINANAADPWFATIAFNTPHDPFHVPPGGYDAATAGNPADDDYLFNLMVQNMDGNIGRLIGTSGQPGGLRYFPPIAADQLSNTIIIFIGDNGTPAGVSLEEHKTEIYEGGVRVPMIITDGQALMNEINGQAISPRFLHASRVNATASQMIHVTDLYATIVRLTDPGANTFPSDMDAKDFSGVVKNPIIIRPAIKPPVIRPGGIPTRPPVIVPPILNIVRAFNFSQWYTNSGNRATIRNAAYKLNFDETMNPQYSLYQYVSGEIPDLEYSNIVDASVDVFNDALNGTNADAQTNLNLLLDELIANYQQNETTPFPDPR</sequence>
<dbReference type="InterPro" id="IPR050738">
    <property type="entry name" value="Sulfatase"/>
</dbReference>
<evidence type="ECO:0000313" key="5">
    <source>
        <dbReference type="Proteomes" id="UP000342300"/>
    </source>
</evidence>
<dbReference type="Proteomes" id="UP000342300">
    <property type="component" value="Unassembled WGS sequence"/>
</dbReference>
<organism evidence="4 5">
    <name type="scientific">Candidatus Accumulibacter phosphatis</name>
    <dbReference type="NCBI Taxonomy" id="327160"/>
    <lineage>
        <taxon>Bacteria</taxon>
        <taxon>Pseudomonadati</taxon>
        <taxon>Pseudomonadota</taxon>
        <taxon>Betaproteobacteria</taxon>
        <taxon>Candidatus Accumulibacter</taxon>
    </lineage>
</organism>
<dbReference type="PANTHER" id="PTHR42693:SF53">
    <property type="entry name" value="ENDO-4-O-SULFATASE"/>
    <property type="match status" value="1"/>
</dbReference>